<keyword evidence="3" id="KW-1185">Reference proteome</keyword>
<accession>A0ABV3DJY5</accession>
<keyword evidence="2" id="KW-0418">Kinase</keyword>
<sequence length="259" mass="27934">MLPLVHAIRYVTPLREGGSLPGLVEADDLGTYVVKFRGAGQGPKVLVAEVIVGELARRLGLAMPDLVRVEVDPVIGRSEPDEEVQDLLRASGGLNLGMDFLPGAVGFDPVAWQPDGPTAARVLWLDALTSNVDRSWRNPNLLVWHDRLWLIDHGAALWFHHAWSAAKAAATRPYDASDHVLAPMAAGHLGDADKALAPLVTRELLSEVTGLVPDEWLVPNDSEVALGLDSAEALRTAYVDHLLARVAQRDAWLPAVDAS</sequence>
<dbReference type="EMBL" id="JBEZFP010000049">
    <property type="protein sequence ID" value="MEU8135747.1"/>
    <property type="molecule type" value="Genomic_DNA"/>
</dbReference>
<dbReference type="Pfam" id="PF20613">
    <property type="entry name" value="HipA_2"/>
    <property type="match status" value="1"/>
</dbReference>
<reference evidence="2 3" key="1">
    <citation type="submission" date="2024-06" db="EMBL/GenBank/DDBJ databases">
        <title>The Natural Products Discovery Center: Release of the First 8490 Sequenced Strains for Exploring Actinobacteria Biosynthetic Diversity.</title>
        <authorList>
            <person name="Kalkreuter E."/>
            <person name="Kautsar S.A."/>
            <person name="Yang D."/>
            <person name="Bader C.D."/>
            <person name="Teijaro C.N."/>
            <person name="Fluegel L."/>
            <person name="Davis C.M."/>
            <person name="Simpson J.R."/>
            <person name="Lauterbach L."/>
            <person name="Steele A.D."/>
            <person name="Gui C."/>
            <person name="Meng S."/>
            <person name="Li G."/>
            <person name="Viehrig K."/>
            <person name="Ye F."/>
            <person name="Su P."/>
            <person name="Kiefer A.F."/>
            <person name="Nichols A."/>
            <person name="Cepeda A.J."/>
            <person name="Yan W."/>
            <person name="Fan B."/>
            <person name="Jiang Y."/>
            <person name="Adhikari A."/>
            <person name="Zheng C.-J."/>
            <person name="Schuster L."/>
            <person name="Cowan T.M."/>
            <person name="Smanski M.J."/>
            <person name="Chevrette M.G."/>
            <person name="De Carvalho L.P.S."/>
            <person name="Shen B."/>
        </authorList>
    </citation>
    <scope>NUCLEOTIDE SEQUENCE [LARGE SCALE GENOMIC DNA]</scope>
    <source>
        <strain evidence="2 3">NPDC048946</strain>
    </source>
</reference>
<feature type="domain" description="HipA-like kinase" evidence="1">
    <location>
        <begin position="13"/>
        <end position="252"/>
    </location>
</feature>
<name>A0ABV3DJY5_9ACTN</name>
<evidence type="ECO:0000259" key="1">
    <source>
        <dbReference type="Pfam" id="PF20613"/>
    </source>
</evidence>
<dbReference type="InterPro" id="IPR046748">
    <property type="entry name" value="HipA_2"/>
</dbReference>
<proteinExistence type="predicted"/>
<protein>
    <submittedName>
        <fullName evidence="2">HipA family kinase</fullName>
    </submittedName>
</protein>
<keyword evidence="2" id="KW-0808">Transferase</keyword>
<evidence type="ECO:0000313" key="3">
    <source>
        <dbReference type="Proteomes" id="UP001551482"/>
    </source>
</evidence>
<comment type="caution">
    <text evidence="2">The sequence shown here is derived from an EMBL/GenBank/DDBJ whole genome shotgun (WGS) entry which is preliminary data.</text>
</comment>
<organism evidence="2 3">
    <name type="scientific">Streptodolium elevatio</name>
    <dbReference type="NCBI Taxonomy" id="3157996"/>
    <lineage>
        <taxon>Bacteria</taxon>
        <taxon>Bacillati</taxon>
        <taxon>Actinomycetota</taxon>
        <taxon>Actinomycetes</taxon>
        <taxon>Kitasatosporales</taxon>
        <taxon>Streptomycetaceae</taxon>
        <taxon>Streptodolium</taxon>
    </lineage>
</organism>
<dbReference type="Proteomes" id="UP001551482">
    <property type="component" value="Unassembled WGS sequence"/>
</dbReference>
<gene>
    <name evidence="2" type="ORF">AB0C36_19780</name>
</gene>
<dbReference type="RefSeq" id="WP_358355730.1">
    <property type="nucleotide sequence ID" value="NZ_JBEZFP010000049.1"/>
</dbReference>
<evidence type="ECO:0000313" key="2">
    <source>
        <dbReference type="EMBL" id="MEU8135747.1"/>
    </source>
</evidence>
<dbReference type="GO" id="GO:0016301">
    <property type="term" value="F:kinase activity"/>
    <property type="evidence" value="ECO:0007669"/>
    <property type="project" value="UniProtKB-KW"/>
</dbReference>